<dbReference type="Proteomes" id="UP000626180">
    <property type="component" value="Unassembled WGS sequence"/>
</dbReference>
<dbReference type="SUPFAM" id="SSF54665">
    <property type="entry name" value="CO dehydrogenase molybdoprotein N-domain-like"/>
    <property type="match status" value="1"/>
</dbReference>
<dbReference type="RefSeq" id="WP_196122388.1">
    <property type="nucleotide sequence ID" value="NZ_JADMCD010000022.1"/>
</dbReference>
<evidence type="ECO:0000256" key="1">
    <source>
        <dbReference type="ARBA" id="ARBA00006849"/>
    </source>
</evidence>
<sequence length="812" mass="87021">MRVQAFRSVRVDRGHAAYAAPFVRRTGSIQTPGTVRSTAGPHVNGRLPDQTKRRAAFMGTVMRTPNRLEAREKVTGTACYTVDLARSPVEGRLAHAAVVQSTQATGRILSIDTTAALAVPGVQLIMTHLDAPRLKPINTLPGGELAVFRPLQDDQLHYNGQPIALVVADTAEQAQRAASLVAVGYAPPAHPPLLVLDETQAETPDVVGAGEPAVTERGDPDAAFTTADQRLEQEYCTQPHHHNALEPGAAIAAWDEAGRLTVQLGTQYAYGDAYGLAQAFDLGVKKDFKAVMKTGSAEPALNEKVRLIVPFVGGAFGGKKGNIHPLLAAMAAKQAGRPVKLVLSRRQTFSMMPFRGATRQRIRLGGSADGRLSVMLQEALVQNSTTSNFIEPVGEMTPKLYACQHLRTHHRTTRLAINAPSWMRAPGVAVSQFALESAMDEWAYHVGLDPLEVRLRNYAEHEPQSGHEWSSKSLRQCYQAAAERIDWTQRNPAPGSMHENQFRVGYGMATSLYHVAQMAASARVRLNADGTAVASSATHEIGQGGMTALTQLAAEALGLPLDRVRLEWGDTRLPYSSLTASSSTTLSIGAAIHAAARQLKHKLARLAVGDPVSPLNGLNPETLRLCEGRLVSETGQGEAITVLLVRHGLASLEAEAGTADELGKPAYGRAAFGAQFVRVRVDPLTGRIRIDRLVGAFAGGRIVNPTLAHSQLVGGMIWGLGQALMEETRLDEGTGRWMNADLSEALIMTQADVPDIEAIMIEEDDRRGHPLGIKGLGEIGVVGVAAAVANAVFHATGKRIRTLPITLDKLMA</sequence>
<dbReference type="Gene3D" id="3.30.365.10">
    <property type="entry name" value="Aldehyde oxidase/xanthine dehydrogenase, molybdopterin binding domain"/>
    <property type="match status" value="4"/>
</dbReference>
<comment type="similarity">
    <text evidence="1">Belongs to the xanthine dehydrogenase family.</text>
</comment>
<gene>
    <name evidence="5" type="ORF">IRZ65_24135</name>
</gene>
<dbReference type="SUPFAM" id="SSF56003">
    <property type="entry name" value="Molybdenum cofactor-binding domain"/>
    <property type="match status" value="1"/>
</dbReference>
<organism evidence="5 6">
    <name type="scientific">Pseudomonas luteola</name>
    <dbReference type="NCBI Taxonomy" id="47886"/>
    <lineage>
        <taxon>Bacteria</taxon>
        <taxon>Pseudomonadati</taxon>
        <taxon>Pseudomonadota</taxon>
        <taxon>Gammaproteobacteria</taxon>
        <taxon>Pseudomonadales</taxon>
        <taxon>Pseudomonadaceae</taxon>
        <taxon>Pseudomonas</taxon>
    </lineage>
</organism>
<feature type="domain" description="Aldehyde oxidase/xanthine dehydrogenase a/b hammerhead" evidence="4">
    <location>
        <begin position="75"/>
        <end position="189"/>
    </location>
</feature>
<proteinExistence type="inferred from homology"/>
<dbReference type="SMART" id="SM01008">
    <property type="entry name" value="Ald_Xan_dh_C"/>
    <property type="match status" value="1"/>
</dbReference>
<dbReference type="InterPro" id="IPR016208">
    <property type="entry name" value="Ald_Oxase/xanthine_DH-like"/>
</dbReference>
<evidence type="ECO:0000256" key="3">
    <source>
        <dbReference type="ARBA" id="ARBA00023002"/>
    </source>
</evidence>
<dbReference type="Pfam" id="PF20256">
    <property type="entry name" value="MoCoBD_2"/>
    <property type="match status" value="1"/>
</dbReference>
<dbReference type="Pfam" id="PF02738">
    <property type="entry name" value="MoCoBD_1"/>
    <property type="match status" value="2"/>
</dbReference>
<keyword evidence="6" id="KW-1185">Reference proteome</keyword>
<dbReference type="PANTHER" id="PTHR11908:SF132">
    <property type="entry name" value="ALDEHYDE OXIDASE 1-RELATED"/>
    <property type="match status" value="1"/>
</dbReference>
<comment type="caution">
    <text evidence="5">The sequence shown here is derived from an EMBL/GenBank/DDBJ whole genome shotgun (WGS) entry which is preliminary data.</text>
</comment>
<evidence type="ECO:0000313" key="6">
    <source>
        <dbReference type="Proteomes" id="UP000626180"/>
    </source>
</evidence>
<accession>A0ABS0FTN7</accession>
<dbReference type="PANTHER" id="PTHR11908">
    <property type="entry name" value="XANTHINE DEHYDROGENASE"/>
    <property type="match status" value="1"/>
</dbReference>
<dbReference type="InterPro" id="IPR037165">
    <property type="entry name" value="AldOxase/xan_DH_Mopterin-bd_sf"/>
</dbReference>
<evidence type="ECO:0000259" key="4">
    <source>
        <dbReference type="SMART" id="SM01008"/>
    </source>
</evidence>
<dbReference type="Gene3D" id="3.90.1170.50">
    <property type="entry name" value="Aldehyde oxidase/xanthine dehydrogenase, a/b hammerhead"/>
    <property type="match status" value="1"/>
</dbReference>
<dbReference type="InterPro" id="IPR036856">
    <property type="entry name" value="Ald_Oxase/Xan_DH_a/b_sf"/>
</dbReference>
<evidence type="ECO:0000256" key="2">
    <source>
        <dbReference type="ARBA" id="ARBA00022505"/>
    </source>
</evidence>
<dbReference type="EMBL" id="JADMCD010000022">
    <property type="protein sequence ID" value="MBF8643745.1"/>
    <property type="molecule type" value="Genomic_DNA"/>
</dbReference>
<name>A0ABS0FTN7_PSELU</name>
<dbReference type="InterPro" id="IPR046867">
    <property type="entry name" value="AldOxase/xan_DH_MoCoBD2"/>
</dbReference>
<reference evidence="5 6" key="1">
    <citation type="submission" date="2020-10" db="EMBL/GenBank/DDBJ databases">
        <title>Genome sequences of Pseudomonas isolates.</title>
        <authorList>
            <person name="Wessels L."/>
            <person name="Reich F."/>
            <person name="Hammerl J."/>
        </authorList>
    </citation>
    <scope>NUCLEOTIDE SEQUENCE [LARGE SCALE GENOMIC DNA]</scope>
    <source>
        <strain evidence="5 6">20-MO00624-0</strain>
    </source>
</reference>
<evidence type="ECO:0000313" key="5">
    <source>
        <dbReference type="EMBL" id="MBF8643745.1"/>
    </source>
</evidence>
<dbReference type="InterPro" id="IPR008274">
    <property type="entry name" value="AldOxase/xan_DH_MoCoBD1"/>
</dbReference>
<keyword evidence="2" id="KW-0500">Molybdenum</keyword>
<keyword evidence="3" id="KW-0560">Oxidoreductase</keyword>
<dbReference type="InterPro" id="IPR000674">
    <property type="entry name" value="Ald_Oxase/Xan_DH_a/b"/>
</dbReference>
<protein>
    <submittedName>
        <fullName evidence="5">Xanthine dehydrogenase family protein molybdopterin-binding subunit</fullName>
    </submittedName>
</protein>
<dbReference type="Pfam" id="PF01315">
    <property type="entry name" value="Ald_Xan_dh_C"/>
    <property type="match status" value="1"/>
</dbReference>